<feature type="compositionally biased region" description="Basic and acidic residues" evidence="1">
    <location>
        <begin position="20"/>
        <end position="52"/>
    </location>
</feature>
<evidence type="ECO:0000259" key="2">
    <source>
        <dbReference type="PROSITE" id="PS50004"/>
    </source>
</evidence>
<feature type="domain" description="C2" evidence="2">
    <location>
        <begin position="555"/>
        <end position="690"/>
    </location>
</feature>
<dbReference type="Pfam" id="PF24652">
    <property type="entry name" value="CEP76_C"/>
    <property type="match status" value="1"/>
</dbReference>
<proteinExistence type="predicted"/>
<dbReference type="InterPro" id="IPR056288">
    <property type="entry name" value="CEP76_C"/>
</dbReference>
<reference evidence="4 5" key="1">
    <citation type="submission" date="2020-04" db="EMBL/GenBank/DDBJ databases">
        <title>Perkinsus olseni comparative genomics.</title>
        <authorList>
            <person name="Bogema D.R."/>
        </authorList>
    </citation>
    <scope>NUCLEOTIDE SEQUENCE [LARGE SCALE GENOMIC DNA]</scope>
    <source>
        <strain evidence="4">ATCC PRA-179</strain>
    </source>
</reference>
<dbReference type="PROSITE" id="PS50004">
    <property type="entry name" value="C2"/>
    <property type="match status" value="1"/>
</dbReference>
<feature type="region of interest" description="Disordered" evidence="1">
    <location>
        <begin position="1703"/>
        <end position="1731"/>
    </location>
</feature>
<dbReference type="PANTHER" id="PTHR46436:SF2">
    <property type="entry name" value="CHROMOSOME UNDETERMINED SCAFFOLD_119, WHOLE GENOME SHOTGUN SEQUENCE"/>
    <property type="match status" value="1"/>
</dbReference>
<protein>
    <recommendedName>
        <fullName evidence="6">C2 domain-containing protein</fullName>
    </recommendedName>
</protein>
<dbReference type="InterPro" id="IPR052299">
    <property type="entry name" value="CEP76"/>
</dbReference>
<accession>A0A7J6L804</accession>
<feature type="region of interest" description="Disordered" evidence="1">
    <location>
        <begin position="1"/>
        <end position="82"/>
    </location>
</feature>
<dbReference type="Pfam" id="PF24656">
    <property type="entry name" value="CEPT76_peptidase"/>
    <property type="match status" value="1"/>
</dbReference>
<dbReference type="PROSITE" id="PS50188">
    <property type="entry name" value="B302_SPRY"/>
    <property type="match status" value="1"/>
</dbReference>
<dbReference type="InterPro" id="IPR001870">
    <property type="entry name" value="B30.2/SPRY"/>
</dbReference>
<sequence>MFAAAAGLAAVKNLVGGDSQEDKENAKKEEERRKKEEEQREKDEEERQKQQAELEGDAEDAEQADLEQGGSPGAGEGEDVAGDDNICISRERFQQAYEAHKSKYSATLGDTEAEKQFWSYPRRWGVRLWKIQVIPLNNDEPVAFLNFAWGGTREEFRVDTTNTGSLLGWLAASSSVWCVGDEPQYFRTGAFAISKMFVDGVKSKVQVPNEFVFEWRGSYLDLERENLKIELWQWSKYKANRIDAQHSRPLIEYATGPVLQSCILGTFDTDDDAVSAEGGKFTERYRVEFQLYFQEVYDFELHLLDWTLRDLPTVEELVARVKAAKGGYEATEGEAAAGAAELQHEEDIFMESGSEDSSDDGGQVEQSKDEGLDAALTRLRGSRKTFGGGASFGPDSASLSNALDNNEATGSSSKSASARVGFRASIKRSLLGQWKSFFSMSIRSDYIRKESAVIRWSNIGKLYYRGTLADADSETLKIEVVQRSKKHGLHRNTPVAEALISLRGVHEYGRVSAVCAPPPWFAKELTKLATKGTQQDAKEAIGRMLQSGFGRLDGKIGVDHRPHYRQTGELSQAYLLVRVIKVDKILTSQQRPLSEMDTYVQVTFDGMSYSTDVVQDELRPEFKQDFYFEIRVANTAALDAKEILAKGPVMFDVWLDASEGSGVGGTDHCGWAKMELSEIFNDGKPETQTYYSVRSGVATDYQTKVLHLKRRLQCLWMPPVDEADETTNKNSISNIYVEAWLKPFDFPEDYRVIDSPEPSSDYFPPKLIAEWSLRAAEWSSRTSSLSEADGRQFIYQLKGQRGRLHYLPAFLDVMKPPSEVDNRNAVYFWVRCFPYVDVMPMFEPLALAPDFTMSLQKGDSLARALLHCSLLLGVTARKYELANTKHPKIESEDDADALLATDDDDEGKQKVGEAAFVCIGTTWDRQPAYWVMTMEFDGSVTFWDATIARRYTLPGRFADAYRCKRVVMNKRPPGRLAPQEAREAEVVRRKRLLYQKLLRQRRRAQIDSLKEERRRSTAALLRASQAAASSLSIDASMLVTMADDASAHDSSFGSIRSSIEDDDRNPEQKLLDATLDAAPDELLLLNSQHHQHPLRLHSNLPPSLPCTICGSYPRALMLGFLCHQAYPDTNNGRPLRGKEATAARLGVNCTDILICWDCSGPDFEEADAKITRENLHWKDGTWKPALFSEHPLMPYRTIEVVFNKSNVWANLQNPEPTRVYYDLWNNNYWHPFSTTVSEMQPFFSSSANRMPRSDQWMEDNMREVYGHVHEAIEAYRQNQSCTVVWQKDTMLTSYLQKGLQLMFEYEVAAENDQPIAGERIADWRRLLYSKVPEGMNLVCLPMFFNYTSAKDVGDGVVARCGFLNCREAGTQFTVAVHIDRMPNRLVALYVCVAMIHSLTELQIQEVLARRQREQRELDVFADEDHMNLIQVSEANAAAAAWDTRDRDDILTRDVDYIVGRIEEMQTGDHSLDFGGSFDSQKGQSSGALASVLNDAHREEKVRPPAGWARGVHSEYVKLTDNGIVAKYRRDVGSEKEEITLGMVIGDAPVEHFRFIGWYFEVELLERQEREGEWADGLTLGVTTATPEDVLAEGIPYTIADLDWSWSMGYDGRSISSETESDFAWNPSTLKAGDTVGLSVTTKGQMILVVNDGKQFILGPAEIPVDEIEMYPVADLLGAARAISLNVGAQPPRCLVKWIEEQTRKNESQRRASGPSSSTADSEVSIAPDSGSLTVDEKPVITEYTRVKEIVVSRERYNRFPDGTYVKHYDDDPDTLMVEEEVLVRHESMDLKSP</sequence>
<dbReference type="InterPro" id="IPR043136">
    <property type="entry name" value="B30.2/SPRY_sf"/>
</dbReference>
<dbReference type="OrthoDB" id="67700at2759"/>
<dbReference type="InterPro" id="IPR035892">
    <property type="entry name" value="C2_domain_sf"/>
</dbReference>
<dbReference type="Proteomes" id="UP000570595">
    <property type="component" value="Unassembled WGS sequence"/>
</dbReference>
<organism evidence="4 5">
    <name type="scientific">Perkinsus olseni</name>
    <name type="common">Perkinsus atlanticus</name>
    <dbReference type="NCBI Taxonomy" id="32597"/>
    <lineage>
        <taxon>Eukaryota</taxon>
        <taxon>Sar</taxon>
        <taxon>Alveolata</taxon>
        <taxon>Perkinsozoa</taxon>
        <taxon>Perkinsea</taxon>
        <taxon>Perkinsida</taxon>
        <taxon>Perkinsidae</taxon>
        <taxon>Perkinsus</taxon>
    </lineage>
</organism>
<dbReference type="InterPro" id="IPR056290">
    <property type="entry name" value="CEPT76/DRC7_peptidase-like_dom"/>
</dbReference>
<feature type="compositionally biased region" description="Low complexity" evidence="1">
    <location>
        <begin position="1"/>
        <end position="10"/>
    </location>
</feature>
<evidence type="ECO:0000259" key="3">
    <source>
        <dbReference type="PROSITE" id="PS50188"/>
    </source>
</evidence>
<dbReference type="Gene3D" id="2.60.40.150">
    <property type="entry name" value="C2 domain"/>
    <property type="match status" value="1"/>
</dbReference>
<comment type="caution">
    <text evidence="4">The sequence shown here is derived from an EMBL/GenBank/DDBJ whole genome shotgun (WGS) entry which is preliminary data.</text>
</comment>
<feature type="domain" description="B30.2/SPRY" evidence="3">
    <location>
        <begin position="1484"/>
        <end position="1691"/>
    </location>
</feature>
<name>A0A7J6L804_PEROL</name>
<dbReference type="Gene3D" id="2.60.120.920">
    <property type="match status" value="1"/>
</dbReference>
<dbReference type="InterPro" id="IPR000008">
    <property type="entry name" value="C2_dom"/>
</dbReference>
<evidence type="ECO:0000313" key="4">
    <source>
        <dbReference type="EMBL" id="KAF4655312.1"/>
    </source>
</evidence>
<feature type="compositionally biased region" description="Acidic residues" evidence="1">
    <location>
        <begin position="54"/>
        <end position="65"/>
    </location>
</feature>
<dbReference type="SUPFAM" id="SSF49562">
    <property type="entry name" value="C2 domain (Calcium/lipid-binding domain, CaLB)"/>
    <property type="match status" value="1"/>
</dbReference>
<evidence type="ECO:0008006" key="6">
    <source>
        <dbReference type="Google" id="ProtNLM"/>
    </source>
</evidence>
<dbReference type="InterPro" id="IPR006573">
    <property type="entry name" value="NHR_dom"/>
</dbReference>
<dbReference type="PANTHER" id="PTHR46436">
    <property type="entry name" value="CENTROSOMAL PROTEIN OF 76 KDA"/>
    <property type="match status" value="1"/>
</dbReference>
<dbReference type="Pfam" id="PF07177">
    <property type="entry name" value="Neuralized"/>
    <property type="match status" value="1"/>
</dbReference>
<evidence type="ECO:0000256" key="1">
    <source>
        <dbReference type="SAM" id="MobiDB-lite"/>
    </source>
</evidence>
<dbReference type="SMART" id="SM00239">
    <property type="entry name" value="C2"/>
    <property type="match status" value="1"/>
</dbReference>
<dbReference type="EMBL" id="JABAHT010000473">
    <property type="protein sequence ID" value="KAF4655312.1"/>
    <property type="molecule type" value="Genomic_DNA"/>
</dbReference>
<gene>
    <name evidence="4" type="ORF">FOZ61_007645</name>
</gene>
<dbReference type="Pfam" id="PF00168">
    <property type="entry name" value="C2"/>
    <property type="match status" value="1"/>
</dbReference>
<evidence type="ECO:0000313" key="5">
    <source>
        <dbReference type="Proteomes" id="UP000570595"/>
    </source>
</evidence>
<dbReference type="CDD" id="cd00030">
    <property type="entry name" value="C2"/>
    <property type="match status" value="1"/>
</dbReference>